<dbReference type="GO" id="GO:0005198">
    <property type="term" value="F:structural molecule activity"/>
    <property type="evidence" value="ECO:0007669"/>
    <property type="project" value="InterPro"/>
</dbReference>
<accession>A0A482A8P2</accession>
<evidence type="ECO:0000256" key="8">
    <source>
        <dbReference type="ARBA" id="ARBA00022844"/>
    </source>
</evidence>
<dbReference type="EMBL" id="MK359230">
    <property type="protein sequence ID" value="QBL15268.1"/>
    <property type="molecule type" value="Genomic_RNA"/>
</dbReference>
<keyword evidence="5" id="KW-1162">Viral penetration into host cytoplasm</keyword>
<comment type="subcellular location">
    <subcellularLocation>
        <location evidence="1">Virion</location>
    </subcellularLocation>
</comment>
<name>A0A482A8P2_9REOV</name>
<dbReference type="Pfam" id="PF00901">
    <property type="entry name" value="Orbi_VP5"/>
    <property type="match status" value="1"/>
</dbReference>
<evidence type="ECO:0000256" key="3">
    <source>
        <dbReference type="ARBA" id="ARBA00015353"/>
    </source>
</evidence>
<keyword evidence="4" id="KW-0167">Capsid protein</keyword>
<dbReference type="GO" id="GO:0039624">
    <property type="term" value="C:viral outer capsid"/>
    <property type="evidence" value="ECO:0007669"/>
    <property type="project" value="UniProtKB-KW"/>
</dbReference>
<dbReference type="GO" id="GO:0140267">
    <property type="term" value="P:symbiont entry into host cell via permeabilization of host membrane"/>
    <property type="evidence" value="ECO:0007669"/>
    <property type="project" value="UniProtKB-KW"/>
</dbReference>
<evidence type="ECO:0000256" key="4">
    <source>
        <dbReference type="ARBA" id="ARBA00022561"/>
    </source>
</evidence>
<evidence type="ECO:0000256" key="6">
    <source>
        <dbReference type="ARBA" id="ARBA00022648"/>
    </source>
</evidence>
<evidence type="ECO:0000256" key="5">
    <source>
        <dbReference type="ARBA" id="ARBA00022595"/>
    </source>
</evidence>
<comment type="function">
    <text evidence="10">VP5 protein is one of the two proteins (with VP2) which constitute the virus particle outer capsid. Acts as a membrane permeabilization protein that mediates release of viral particles from endosomal compartments into the cytoplasm. Permeabilization activity is probably negatively regulated by VP2 and is triggered by endosomal degradation of VP2 and exposure to low pH.</text>
</comment>
<evidence type="ECO:0000256" key="7">
    <source>
        <dbReference type="ARBA" id="ARBA00022770"/>
    </source>
</evidence>
<evidence type="ECO:0000256" key="2">
    <source>
        <dbReference type="ARBA" id="ARBA00007624"/>
    </source>
</evidence>
<keyword evidence="6" id="KW-1173">Viral penetration via permeabilization of host membrane</keyword>
<dbReference type="InterPro" id="IPR000145">
    <property type="entry name" value="Capsid_VP5_Orbivir"/>
</dbReference>
<evidence type="ECO:0000256" key="10">
    <source>
        <dbReference type="ARBA" id="ARBA00024835"/>
    </source>
</evidence>
<proteinExistence type="inferred from homology"/>
<keyword evidence="9" id="KW-1160">Virus entry into host cell</keyword>
<protein>
    <recommendedName>
        <fullName evidence="3">Outer capsid protein VP5</fullName>
    </recommendedName>
</protein>
<organism evidence="11">
    <name type="scientific">Fomede virus</name>
    <dbReference type="NCBI Taxonomy" id="2547356"/>
    <lineage>
        <taxon>Viruses</taxon>
        <taxon>Riboviria</taxon>
        <taxon>Orthornavirae</taxon>
        <taxon>Duplornaviricota</taxon>
        <taxon>Resentoviricetes</taxon>
        <taxon>Reovirales</taxon>
        <taxon>Sedoreoviridae</taxon>
        <taxon>Orbivirus</taxon>
        <taxon>Orbivirus chobarense</taxon>
        <taxon>Chobar Gorge virus</taxon>
    </lineage>
</organism>
<comment type="similarity">
    <text evidence="2">Belongs to the orbivirus VP5 family.</text>
</comment>
<reference evidence="11" key="1">
    <citation type="journal article" date="2019" name="Viruses">
        <title>Discovery and Characterization of Bukakata orbivirus (Reoviridae:Orbivirus), a Novel Virus from a Ugandan Bat.</title>
        <authorList>
            <person name="Fagre A.C."/>
            <person name="Lee J.S."/>
            <person name="Kityo R.M."/>
            <person name="Bergren N.A."/>
            <person name="Mossel E.C."/>
            <person name="Nakayiki T."/>
            <person name="Nalikka B."/>
            <person name="Nyakarahuka L."/>
            <person name="Gilbert A.T."/>
            <person name="Peterhans J.K."/>
            <person name="Crabtree M.B."/>
            <person name="Towner J.S."/>
            <person name="Amman B.R."/>
            <person name="Sealy T.K."/>
            <person name="Schuh A.J."/>
            <person name="Nichol S.T."/>
            <person name="Lutwama J.J."/>
            <person name="Miller B.R."/>
            <person name="Kading R.C."/>
        </authorList>
    </citation>
    <scope>NUCLEOTIDE SEQUENCE</scope>
    <source>
        <strain evidence="11">DakAnK 654</strain>
    </source>
</reference>
<sequence>MSTRRSFGSKIAGALARAGSAVGRAVTSGTARRVAAAVGRGAMRFANSELGQRTISGVVEGAVNSAMTGESLGDSMQRAVILNLAGVHAPVPDPLNATEGENIKAIRDLKEHIRDDDATIARITKMEEWNTTALKKLRETVKKVENVETQEQCEINSVKEVSKAIVDLADHEEQGVRRLVQALSMEDRYRTEAEKKMINAIRENTASMSRALETERQALIEEAVEQSIDIGGEIAEHAAASVPLVGDAIAAGMATARGAMQIYKLGKTISALSGLHTDHVMLPAITPEGLGTILQSGDATSDATLLAVAQSRLEHVEEVAREARHINTRVVAELESEKTAQQAREAAYKRGLTQRLETRVSKKSTPQIHVYTSAFDSDYVLIFHVVAPYHVGSAFLLCVDLATDYVHFEEVGGHRHRYRAPDEFIARDASHVMRDFLFSAATHQGATRMHELRMRRSGHEKPMYIQSVPYEVAYVHMLRNAQRIARDPVVQMTLLRGPLAVQRKSLLGALQFDVAILRPYAEASMPAPPYAIVRR</sequence>
<evidence type="ECO:0000256" key="9">
    <source>
        <dbReference type="ARBA" id="ARBA00023296"/>
    </source>
</evidence>
<keyword evidence="8" id="KW-0946">Virion</keyword>
<evidence type="ECO:0000256" key="1">
    <source>
        <dbReference type="ARBA" id="ARBA00004328"/>
    </source>
</evidence>
<evidence type="ECO:0000313" key="11">
    <source>
        <dbReference type="EMBL" id="QBL15268.1"/>
    </source>
</evidence>
<keyword evidence="7" id="KW-1152">Outer capsid protein</keyword>